<dbReference type="SUPFAM" id="SSF46785">
    <property type="entry name" value="Winged helix' DNA-binding domain"/>
    <property type="match status" value="1"/>
</dbReference>
<keyword evidence="3" id="KW-1185">Reference proteome</keyword>
<protein>
    <recommendedName>
        <fullName evidence="1">HTH iclR-type domain-containing protein</fullName>
    </recommendedName>
</protein>
<sequence length="175" mass="19007">MLDSEQLTETRHAEISVFRPLKVGPEAVLQAAVEKDIAKLLPLGEFSWTGSTVPVGAGVPDLLRASVRPEAVSIADADSISIAILGYLRAARRARVETIAERLGLSEKTTLNKLDTLRGQGVIEQVQKNFSLAEPWQSILGDVSVRRGESFRLEESCCASITESHFRAPVFCSST</sequence>
<dbReference type="GO" id="GO:0003677">
    <property type="term" value="F:DNA binding"/>
    <property type="evidence" value="ECO:0007669"/>
    <property type="project" value="InterPro"/>
</dbReference>
<dbReference type="AlphaFoldDB" id="A0AAW9SUS0"/>
<dbReference type="GO" id="GO:0006355">
    <property type="term" value="P:regulation of DNA-templated transcription"/>
    <property type="evidence" value="ECO:0007669"/>
    <property type="project" value="InterPro"/>
</dbReference>
<evidence type="ECO:0000313" key="3">
    <source>
        <dbReference type="Proteomes" id="UP001428774"/>
    </source>
</evidence>
<dbReference type="EMBL" id="JBDNCH010000004">
    <property type="protein sequence ID" value="MEN9063105.1"/>
    <property type="molecule type" value="Genomic_DNA"/>
</dbReference>
<dbReference type="Proteomes" id="UP001428774">
    <property type="component" value="Unassembled WGS sequence"/>
</dbReference>
<gene>
    <name evidence="2" type="ORF">ABFB10_21100</name>
</gene>
<evidence type="ECO:0000259" key="1">
    <source>
        <dbReference type="Pfam" id="PF09339"/>
    </source>
</evidence>
<dbReference type="Pfam" id="PF09339">
    <property type="entry name" value="HTH_IclR"/>
    <property type="match status" value="1"/>
</dbReference>
<evidence type="ECO:0000313" key="2">
    <source>
        <dbReference type="EMBL" id="MEN9063105.1"/>
    </source>
</evidence>
<dbReference type="InterPro" id="IPR036390">
    <property type="entry name" value="WH_DNA-bd_sf"/>
</dbReference>
<dbReference type="InterPro" id="IPR005471">
    <property type="entry name" value="Tscrpt_reg_IclR_N"/>
</dbReference>
<organism evidence="2 3">
    <name type="scientific">Ponticoccus litoralis</name>
    <dbReference type="NCBI Taxonomy" id="422297"/>
    <lineage>
        <taxon>Bacteria</taxon>
        <taxon>Pseudomonadati</taxon>
        <taxon>Pseudomonadota</taxon>
        <taxon>Alphaproteobacteria</taxon>
        <taxon>Rhodobacterales</taxon>
        <taxon>Roseobacteraceae</taxon>
        <taxon>Ponticoccus</taxon>
    </lineage>
</organism>
<feature type="domain" description="HTH iclR-type" evidence="1">
    <location>
        <begin position="82"/>
        <end position="126"/>
    </location>
</feature>
<reference evidence="2 3" key="1">
    <citation type="submission" date="2024-05" db="EMBL/GenBank/DDBJ databases">
        <title>Genome sequence of Ponticoccus litoralis KCCM 90028.</title>
        <authorList>
            <person name="Kim J.M."/>
            <person name="Lee J.K."/>
            <person name="Choi B.J."/>
            <person name="Bayburt H."/>
            <person name="Baek J.H."/>
            <person name="Jeon C.O."/>
        </authorList>
    </citation>
    <scope>NUCLEOTIDE SEQUENCE [LARGE SCALE GENOMIC DNA]</scope>
    <source>
        <strain evidence="2 3">KCCM 90028</strain>
    </source>
</reference>
<name>A0AAW9SUS0_9RHOB</name>
<dbReference type="Gene3D" id="1.10.10.10">
    <property type="entry name" value="Winged helix-like DNA-binding domain superfamily/Winged helix DNA-binding domain"/>
    <property type="match status" value="1"/>
</dbReference>
<dbReference type="RefSeq" id="WP_347168210.1">
    <property type="nucleotide sequence ID" value="NZ_JBDNCH010000004.1"/>
</dbReference>
<accession>A0AAW9SUS0</accession>
<dbReference type="InterPro" id="IPR036388">
    <property type="entry name" value="WH-like_DNA-bd_sf"/>
</dbReference>
<proteinExistence type="predicted"/>
<comment type="caution">
    <text evidence="2">The sequence shown here is derived from an EMBL/GenBank/DDBJ whole genome shotgun (WGS) entry which is preliminary data.</text>
</comment>